<evidence type="ECO:0000313" key="2">
    <source>
        <dbReference type="EMBL" id="MBK6265456.1"/>
    </source>
</evidence>
<sequence length="77" mass="9233">MSRKKKTDKDKSKQEPRVNPELKGFDVKIDTFGEIKTSFDIDKINDFLNKEVEDKKLKDRKDLDFIKKKKNKKDEEE</sequence>
<gene>
    <name evidence="2" type="ORF">JKA74_10445</name>
</gene>
<reference evidence="2" key="1">
    <citation type="submission" date="2021-01" db="EMBL/GenBank/DDBJ databases">
        <title>Marivirga aurantiaca sp. nov., isolated from intertidal surface sediments.</title>
        <authorList>
            <person name="Zhang M."/>
        </authorList>
    </citation>
    <scope>NUCLEOTIDE SEQUENCE</scope>
    <source>
        <strain evidence="2">S37H4</strain>
    </source>
</reference>
<dbReference type="EMBL" id="JAEQBW010000004">
    <property type="protein sequence ID" value="MBK6265456.1"/>
    <property type="molecule type" value="Genomic_DNA"/>
</dbReference>
<organism evidence="2 3">
    <name type="scientific">Marivirga aurantiaca</name>
    <dbReference type="NCBI Taxonomy" id="2802615"/>
    <lineage>
        <taxon>Bacteria</taxon>
        <taxon>Pseudomonadati</taxon>
        <taxon>Bacteroidota</taxon>
        <taxon>Cytophagia</taxon>
        <taxon>Cytophagales</taxon>
        <taxon>Marivirgaceae</taxon>
        <taxon>Marivirga</taxon>
    </lineage>
</organism>
<evidence type="ECO:0000256" key="1">
    <source>
        <dbReference type="SAM" id="MobiDB-lite"/>
    </source>
</evidence>
<feature type="region of interest" description="Disordered" evidence="1">
    <location>
        <begin position="1"/>
        <end position="20"/>
    </location>
</feature>
<comment type="caution">
    <text evidence="2">The sequence shown here is derived from an EMBL/GenBank/DDBJ whole genome shotgun (WGS) entry which is preliminary data.</text>
</comment>
<evidence type="ECO:0000313" key="3">
    <source>
        <dbReference type="Proteomes" id="UP000611723"/>
    </source>
</evidence>
<dbReference type="AlphaFoldDB" id="A0A934WZ48"/>
<protein>
    <submittedName>
        <fullName evidence="2">Uncharacterized protein</fullName>
    </submittedName>
</protein>
<dbReference type="Proteomes" id="UP000611723">
    <property type="component" value="Unassembled WGS sequence"/>
</dbReference>
<accession>A0A934WZ48</accession>
<proteinExistence type="predicted"/>
<name>A0A934WZ48_9BACT</name>
<dbReference type="RefSeq" id="WP_201431141.1">
    <property type="nucleotide sequence ID" value="NZ_JAEQBW010000004.1"/>
</dbReference>
<feature type="compositionally biased region" description="Basic and acidic residues" evidence="1">
    <location>
        <begin position="7"/>
        <end position="20"/>
    </location>
</feature>
<keyword evidence="3" id="KW-1185">Reference proteome</keyword>